<evidence type="ECO:0000313" key="2">
    <source>
        <dbReference type="EMBL" id="SVB16949.1"/>
    </source>
</evidence>
<accession>A0A382BTK9</accession>
<organism evidence="2">
    <name type="scientific">marine metagenome</name>
    <dbReference type="NCBI Taxonomy" id="408172"/>
    <lineage>
        <taxon>unclassified sequences</taxon>
        <taxon>metagenomes</taxon>
        <taxon>ecological metagenomes</taxon>
    </lineage>
</organism>
<sequence>MKLLEYDSVLEGGLRQPRRRNEHSQDPRGGLAQTGGAPHSSSPDGRENENDSHESRHEQAFDVTPPR</sequence>
<evidence type="ECO:0000256" key="1">
    <source>
        <dbReference type="SAM" id="MobiDB-lite"/>
    </source>
</evidence>
<name>A0A382BTK9_9ZZZZ</name>
<dbReference type="EMBL" id="UINC01031230">
    <property type="protein sequence ID" value="SVB16949.1"/>
    <property type="molecule type" value="Genomic_DNA"/>
</dbReference>
<reference evidence="2" key="1">
    <citation type="submission" date="2018-05" db="EMBL/GenBank/DDBJ databases">
        <authorList>
            <person name="Lanie J.A."/>
            <person name="Ng W.-L."/>
            <person name="Kazmierczak K.M."/>
            <person name="Andrzejewski T.M."/>
            <person name="Davidsen T.M."/>
            <person name="Wayne K.J."/>
            <person name="Tettelin H."/>
            <person name="Glass J.I."/>
            <person name="Rusch D."/>
            <person name="Podicherti R."/>
            <person name="Tsui H.-C.T."/>
            <person name="Winkler M.E."/>
        </authorList>
    </citation>
    <scope>NUCLEOTIDE SEQUENCE</scope>
</reference>
<dbReference type="AlphaFoldDB" id="A0A382BTK9"/>
<gene>
    <name evidence="2" type="ORF">METZ01_LOCUS169803</name>
</gene>
<feature type="region of interest" description="Disordered" evidence="1">
    <location>
        <begin position="1"/>
        <end position="67"/>
    </location>
</feature>
<protein>
    <submittedName>
        <fullName evidence="2">Uncharacterized protein</fullName>
    </submittedName>
</protein>
<feature type="compositionally biased region" description="Basic and acidic residues" evidence="1">
    <location>
        <begin position="44"/>
        <end position="60"/>
    </location>
</feature>
<proteinExistence type="predicted"/>